<organism evidence="4 5">
    <name type="scientific">Candidatus Magasanikbacteria bacterium RIFCSPLOWO2_01_FULL_40_15</name>
    <dbReference type="NCBI Taxonomy" id="1798686"/>
    <lineage>
        <taxon>Bacteria</taxon>
        <taxon>Candidatus Magasanikiibacteriota</taxon>
    </lineage>
</organism>
<proteinExistence type="inferred from homology"/>
<evidence type="ECO:0000313" key="5">
    <source>
        <dbReference type="Proteomes" id="UP000177040"/>
    </source>
</evidence>
<dbReference type="EMBL" id="MFQH01000003">
    <property type="protein sequence ID" value="OGH78739.1"/>
    <property type="molecule type" value="Genomic_DNA"/>
</dbReference>
<sequence>MRAGQKIDMGLHVLYEDNHIIAVYKPTGVLVQADDTGDATLCDEVKYYLKQKYHKLGKVFLGVVHRLDRPVSGIVLFGKTSKGAARLSEQIRNHTIKKTYHALVIGTPLPNAGTLINFLKKDEIKNVVMVFDHETPDTLRAELDYETVKKVGDNAIIKINLKTGRSHQIRAQLAHLGHPIVGDVKYEPRHSPKSLKEGVETKANSHHSIALCATSVEFKLATKDEIKKIEIEIPQEWKII</sequence>
<reference evidence="4 5" key="1">
    <citation type="journal article" date="2016" name="Nat. Commun.">
        <title>Thousands of microbial genomes shed light on interconnected biogeochemical processes in an aquifer system.</title>
        <authorList>
            <person name="Anantharaman K."/>
            <person name="Brown C.T."/>
            <person name="Hug L.A."/>
            <person name="Sharon I."/>
            <person name="Castelle C.J."/>
            <person name="Probst A.J."/>
            <person name="Thomas B.C."/>
            <person name="Singh A."/>
            <person name="Wilkins M.J."/>
            <person name="Karaoz U."/>
            <person name="Brodie E.L."/>
            <person name="Williams K.H."/>
            <person name="Hubbard S.S."/>
            <person name="Banfield J.F."/>
        </authorList>
    </citation>
    <scope>NUCLEOTIDE SEQUENCE [LARGE SCALE GENOMIC DNA]</scope>
</reference>
<dbReference type="GO" id="GO:0003723">
    <property type="term" value="F:RNA binding"/>
    <property type="evidence" value="ECO:0007669"/>
    <property type="project" value="InterPro"/>
</dbReference>
<dbReference type="Proteomes" id="UP000177040">
    <property type="component" value="Unassembled WGS sequence"/>
</dbReference>
<dbReference type="SUPFAM" id="SSF55120">
    <property type="entry name" value="Pseudouridine synthase"/>
    <property type="match status" value="1"/>
</dbReference>
<dbReference type="InterPro" id="IPR050188">
    <property type="entry name" value="RluA_PseudoU_synthase"/>
</dbReference>
<dbReference type="PANTHER" id="PTHR21600:SF83">
    <property type="entry name" value="PSEUDOURIDYLATE SYNTHASE RPUSD4, MITOCHONDRIAL"/>
    <property type="match status" value="1"/>
</dbReference>
<dbReference type="GO" id="GO:0009982">
    <property type="term" value="F:pseudouridine synthase activity"/>
    <property type="evidence" value="ECO:0007669"/>
    <property type="project" value="InterPro"/>
</dbReference>
<dbReference type="Gene3D" id="3.30.2350.10">
    <property type="entry name" value="Pseudouridine synthase"/>
    <property type="match status" value="1"/>
</dbReference>
<dbReference type="GO" id="GO:0001522">
    <property type="term" value="P:pseudouridine synthesis"/>
    <property type="evidence" value="ECO:0007669"/>
    <property type="project" value="InterPro"/>
</dbReference>
<comment type="similarity">
    <text evidence="1">Belongs to the pseudouridine synthase RluA family.</text>
</comment>
<name>A0A1F6N482_9BACT</name>
<accession>A0A1F6N482</accession>
<dbReference type="PROSITE" id="PS01129">
    <property type="entry name" value="PSI_RLU"/>
    <property type="match status" value="1"/>
</dbReference>
<dbReference type="AlphaFoldDB" id="A0A1F6N482"/>
<dbReference type="InterPro" id="IPR006224">
    <property type="entry name" value="PsdUridine_synth_RluA-like_CS"/>
</dbReference>
<comment type="caution">
    <text evidence="4">The sequence shown here is derived from an EMBL/GenBank/DDBJ whole genome shotgun (WGS) entry which is preliminary data.</text>
</comment>
<dbReference type="InterPro" id="IPR020103">
    <property type="entry name" value="PsdUridine_synth_cat_dom_sf"/>
</dbReference>
<feature type="domain" description="Pseudouridine synthase RsuA/RluA-like" evidence="3">
    <location>
        <begin position="19"/>
        <end position="175"/>
    </location>
</feature>
<dbReference type="GO" id="GO:0140098">
    <property type="term" value="F:catalytic activity, acting on RNA"/>
    <property type="evidence" value="ECO:0007669"/>
    <property type="project" value="UniProtKB-ARBA"/>
</dbReference>
<dbReference type="CDD" id="cd02869">
    <property type="entry name" value="PseudoU_synth_RluA_like"/>
    <property type="match status" value="1"/>
</dbReference>
<dbReference type="GO" id="GO:0006396">
    <property type="term" value="P:RNA processing"/>
    <property type="evidence" value="ECO:0007669"/>
    <property type="project" value="UniProtKB-ARBA"/>
</dbReference>
<dbReference type="Pfam" id="PF00849">
    <property type="entry name" value="PseudoU_synth_2"/>
    <property type="match status" value="1"/>
</dbReference>
<protein>
    <recommendedName>
        <fullName evidence="3">Pseudouridine synthase RsuA/RluA-like domain-containing protein</fullName>
    </recommendedName>
</protein>
<keyword evidence="2" id="KW-0413">Isomerase</keyword>
<evidence type="ECO:0000259" key="3">
    <source>
        <dbReference type="Pfam" id="PF00849"/>
    </source>
</evidence>
<dbReference type="InterPro" id="IPR006145">
    <property type="entry name" value="PsdUridine_synth_RsuA/RluA"/>
</dbReference>
<gene>
    <name evidence="4" type="ORF">A2983_04555</name>
</gene>
<evidence type="ECO:0000256" key="2">
    <source>
        <dbReference type="ARBA" id="ARBA00023235"/>
    </source>
</evidence>
<evidence type="ECO:0000256" key="1">
    <source>
        <dbReference type="ARBA" id="ARBA00010876"/>
    </source>
</evidence>
<evidence type="ECO:0000313" key="4">
    <source>
        <dbReference type="EMBL" id="OGH78739.1"/>
    </source>
</evidence>
<dbReference type="PANTHER" id="PTHR21600">
    <property type="entry name" value="MITOCHONDRIAL RNA PSEUDOURIDINE SYNTHASE"/>
    <property type="match status" value="1"/>
</dbReference>